<keyword evidence="3" id="KW-1185">Reference proteome</keyword>
<evidence type="ECO:0000313" key="2">
    <source>
        <dbReference type="EMBL" id="GGO00892.1"/>
    </source>
</evidence>
<proteinExistence type="predicted"/>
<dbReference type="RefSeq" id="WP_189034831.1">
    <property type="nucleotide sequence ID" value="NZ_BMNE01000017.1"/>
</dbReference>
<protein>
    <submittedName>
        <fullName evidence="2">Uncharacterized protein</fullName>
    </submittedName>
</protein>
<accession>A0ABQ2L348</accession>
<feature type="transmembrane region" description="Helical" evidence="1">
    <location>
        <begin position="28"/>
        <end position="58"/>
    </location>
</feature>
<keyword evidence="1" id="KW-0472">Membrane</keyword>
<name>A0ABQ2L348_9NOCA</name>
<keyword evidence="1" id="KW-0812">Transmembrane</keyword>
<keyword evidence="1" id="KW-1133">Transmembrane helix</keyword>
<comment type="caution">
    <text evidence="2">The sequence shown here is derived from an EMBL/GenBank/DDBJ whole genome shotgun (WGS) entry which is preliminary data.</text>
</comment>
<evidence type="ECO:0000313" key="3">
    <source>
        <dbReference type="Proteomes" id="UP000658127"/>
    </source>
</evidence>
<sequence>MAVVTPSAASATVDIAGSAWPVYKLEALVAGLVVGALLLLILGSAQSAVLAAAAVAALRWSVGAARAHSLR</sequence>
<gene>
    <name evidence="2" type="ORF">GCM10011610_70280</name>
</gene>
<reference evidence="3" key="1">
    <citation type="journal article" date="2019" name="Int. J. Syst. Evol. Microbiol.">
        <title>The Global Catalogue of Microorganisms (GCM) 10K type strain sequencing project: providing services to taxonomists for standard genome sequencing and annotation.</title>
        <authorList>
            <consortium name="The Broad Institute Genomics Platform"/>
            <consortium name="The Broad Institute Genome Sequencing Center for Infectious Disease"/>
            <person name="Wu L."/>
            <person name="Ma J."/>
        </authorList>
    </citation>
    <scope>NUCLEOTIDE SEQUENCE [LARGE SCALE GENOMIC DNA]</scope>
    <source>
        <strain evidence="3">CGMCC 4.7329</strain>
    </source>
</reference>
<organism evidence="2 3">
    <name type="scientific">Nocardia rhizosphaerihabitans</name>
    <dbReference type="NCBI Taxonomy" id="1691570"/>
    <lineage>
        <taxon>Bacteria</taxon>
        <taxon>Bacillati</taxon>
        <taxon>Actinomycetota</taxon>
        <taxon>Actinomycetes</taxon>
        <taxon>Mycobacteriales</taxon>
        <taxon>Nocardiaceae</taxon>
        <taxon>Nocardia</taxon>
    </lineage>
</organism>
<dbReference type="Proteomes" id="UP000658127">
    <property type="component" value="Unassembled WGS sequence"/>
</dbReference>
<dbReference type="EMBL" id="BMNE01000017">
    <property type="protein sequence ID" value="GGO00892.1"/>
    <property type="molecule type" value="Genomic_DNA"/>
</dbReference>
<evidence type="ECO:0000256" key="1">
    <source>
        <dbReference type="SAM" id="Phobius"/>
    </source>
</evidence>